<dbReference type="Pfam" id="PF17042">
    <property type="entry name" value="NBD_C"/>
    <property type="match status" value="1"/>
</dbReference>
<accession>A0A505DQV3</accession>
<dbReference type="Proteomes" id="UP000317378">
    <property type="component" value="Unassembled WGS sequence"/>
</dbReference>
<evidence type="ECO:0000256" key="1">
    <source>
        <dbReference type="ARBA" id="ARBA00005715"/>
    </source>
</evidence>
<protein>
    <submittedName>
        <fullName evidence="9">Four-carbon acid sugar kinase family protein</fullName>
    </submittedName>
</protein>
<organism evidence="9 10">
    <name type="scientific">Streptomyces sporangiiformans</name>
    <dbReference type="NCBI Taxonomy" id="2315329"/>
    <lineage>
        <taxon>Bacteria</taxon>
        <taxon>Bacillati</taxon>
        <taxon>Actinomycetota</taxon>
        <taxon>Actinomycetes</taxon>
        <taxon>Kitasatosporales</taxon>
        <taxon>Streptomycetaceae</taxon>
        <taxon>Streptomyces</taxon>
    </lineage>
</organism>
<feature type="domain" description="Four-carbon acid sugar kinase nucleotide binding" evidence="8">
    <location>
        <begin position="245"/>
        <end position="385"/>
    </location>
</feature>
<gene>
    <name evidence="9" type="ORF">FGD71_003810</name>
</gene>
<evidence type="ECO:0000259" key="8">
    <source>
        <dbReference type="Pfam" id="PF17042"/>
    </source>
</evidence>
<reference evidence="9 10" key="1">
    <citation type="submission" date="2019-06" db="EMBL/GenBank/DDBJ databases">
        <title>Streptomyces sporangiiformans sp. nov., a novel actinomycete isolated from soil in Mount Song.</title>
        <authorList>
            <person name="Han L."/>
        </authorList>
    </citation>
    <scope>NUCLEOTIDE SEQUENCE [LARGE SCALE GENOMIC DNA]</scope>
    <source>
        <strain evidence="9 10">NEAU-SSA 1</strain>
    </source>
</reference>
<keyword evidence="10" id="KW-1185">Reference proteome</keyword>
<evidence type="ECO:0000256" key="5">
    <source>
        <dbReference type="ARBA" id="ARBA00022840"/>
    </source>
</evidence>
<evidence type="ECO:0000256" key="3">
    <source>
        <dbReference type="ARBA" id="ARBA00022741"/>
    </source>
</evidence>
<keyword evidence="6" id="KW-0119">Carbohydrate metabolism</keyword>
<dbReference type="InterPro" id="IPR031475">
    <property type="entry name" value="NBD_C"/>
</dbReference>
<evidence type="ECO:0000256" key="2">
    <source>
        <dbReference type="ARBA" id="ARBA00022679"/>
    </source>
</evidence>
<comment type="similarity">
    <text evidence="1">Belongs to the four-carbon acid sugar kinase family.</text>
</comment>
<evidence type="ECO:0000256" key="6">
    <source>
        <dbReference type="ARBA" id="ARBA00023277"/>
    </source>
</evidence>
<dbReference type="GO" id="GO:0016301">
    <property type="term" value="F:kinase activity"/>
    <property type="evidence" value="ECO:0007669"/>
    <property type="project" value="UniProtKB-KW"/>
</dbReference>
<evidence type="ECO:0000313" key="10">
    <source>
        <dbReference type="Proteomes" id="UP000317378"/>
    </source>
</evidence>
<dbReference type="InterPro" id="IPR010737">
    <property type="entry name" value="4-carb_acid_sugar_kinase_N"/>
</dbReference>
<dbReference type="Gene3D" id="3.40.50.10840">
    <property type="entry name" value="Putative sugar-binding, N-terminal domain"/>
    <property type="match status" value="1"/>
</dbReference>
<dbReference type="SUPFAM" id="SSF142764">
    <property type="entry name" value="YgbK-like"/>
    <property type="match status" value="1"/>
</dbReference>
<evidence type="ECO:0000313" key="9">
    <source>
        <dbReference type="EMBL" id="TPQ23542.1"/>
    </source>
</evidence>
<keyword evidence="5" id="KW-0067">ATP-binding</keyword>
<dbReference type="GO" id="GO:0005524">
    <property type="term" value="F:ATP binding"/>
    <property type="evidence" value="ECO:0007669"/>
    <property type="project" value="UniProtKB-KW"/>
</dbReference>
<evidence type="ECO:0000256" key="4">
    <source>
        <dbReference type="ARBA" id="ARBA00022777"/>
    </source>
</evidence>
<feature type="domain" description="Four-carbon acid sugar kinase N-terminal" evidence="7">
    <location>
        <begin position="16"/>
        <end position="223"/>
    </location>
</feature>
<dbReference type="InterPro" id="IPR037051">
    <property type="entry name" value="4-carb_acid_sugar_kinase_N_sf"/>
</dbReference>
<name>A0A505DQV3_9ACTN</name>
<dbReference type="AlphaFoldDB" id="A0A505DQV3"/>
<dbReference type="OrthoDB" id="191465at2"/>
<proteinExistence type="inferred from homology"/>
<keyword evidence="3" id="KW-0547">Nucleotide-binding</keyword>
<evidence type="ECO:0000259" key="7">
    <source>
        <dbReference type="Pfam" id="PF07005"/>
    </source>
</evidence>
<dbReference type="Pfam" id="PF07005">
    <property type="entry name" value="SBD_N"/>
    <property type="match status" value="1"/>
</dbReference>
<comment type="caution">
    <text evidence="9">The sequence shown here is derived from an EMBL/GenBank/DDBJ whole genome shotgun (WGS) entry which is preliminary data.</text>
</comment>
<dbReference type="EMBL" id="VCHX02000046">
    <property type="protein sequence ID" value="TPQ23542.1"/>
    <property type="molecule type" value="Genomic_DNA"/>
</dbReference>
<sequence>MERWGMTFRNDERSAIAILADDLTSAGDGAAPFRRAGHDARILLSTPAAVPQYATGVTAVDLGSRVRDEEAAALCTWRAARLFADSELLLKTVDSTLRGHVAVEVRAAWAGSRRRAAIIAPAFPAEGRVTVEGVQYVRGVPVHESDFARDPVHPARCSDLATLFPEAVPAGPGRAAELPELIDNGDLIVYSAADDDDLDRLVAAVPRLDDVLWVGSPGLAAALARRCARAAGSATSVPAPARRPLIVVGSANPATRRQLAALRARTDVQGITVSGDPATAVETLRGLTAPVLTLHTPDERHPPQTAQALARSLAAVVQALTEEHTVDALIVTGGETAATVLQTLGATGIGLLDEPEPGVARGTLLGQLPLPVLIKAGGFGDDAMLLRLCHLIRHPLASGEHT</sequence>
<dbReference type="Gene3D" id="3.40.980.20">
    <property type="entry name" value="Four-carbon acid sugar kinase, nucleotide binding domain"/>
    <property type="match status" value="1"/>
</dbReference>
<dbReference type="InterPro" id="IPR042213">
    <property type="entry name" value="NBD_C_sf"/>
</dbReference>
<keyword evidence="4 9" id="KW-0418">Kinase</keyword>
<keyword evidence="2" id="KW-0808">Transferase</keyword>